<feature type="region of interest" description="Disordered" evidence="1">
    <location>
        <begin position="200"/>
        <end position="241"/>
    </location>
</feature>
<sequence length="441" mass="48021">MSSLANQLVRAEKEEIARAIRTLLGRPLVSRHDDPAAFDLIRKRRQPLIQWFDYFCGWRLVVEPRQGYARLVKVKTEPGATRPARRRRTTRAPFDRRRYTLLCLCAAELLTSPVTTIGMLAQRVVQAAAVEDGVPAFDPVRSEERAAFVDALKLLEHYGALTAMDGATDAYLDDEEAKVLYRVDTTRVIRLLAAPVPPSRVAATLEGGPPAASAGPAGERPAGERPAGERPAGERPVGEGSPVTAALTFEARYGGDEPTATQRNLWARHSLIRRLLDEPVVHRDELTPDQAAYADSLTGRRLLRRAAGEAGFVLEERAEGFLLIDPDGIATDTRFPDDGSHAKVAALLMLDLLVTSGPVTDARLDAEAAGLLRRFPQWAKAYQSDGGGPRLAADALEVLTSFGLARRAGGRIAALPAAARYRNRPQNSGLQLQASHVQEEV</sequence>
<keyword evidence="3" id="KW-1185">Reference proteome</keyword>
<name>A0A2T0M739_9ACTN</name>
<organism evidence="2 3">
    <name type="scientific">Nonomuraea fuscirosea</name>
    <dbReference type="NCBI Taxonomy" id="1291556"/>
    <lineage>
        <taxon>Bacteria</taxon>
        <taxon>Bacillati</taxon>
        <taxon>Actinomycetota</taxon>
        <taxon>Actinomycetes</taxon>
        <taxon>Streptosporangiales</taxon>
        <taxon>Streptosporangiaceae</taxon>
        <taxon>Nonomuraea</taxon>
    </lineage>
</organism>
<proteinExistence type="predicted"/>
<dbReference type="AlphaFoldDB" id="A0A2T0M739"/>
<dbReference type="RefSeq" id="WP_106250949.1">
    <property type="nucleotide sequence ID" value="NZ_PVNG01000028.1"/>
</dbReference>
<dbReference type="EMBL" id="PVNG01000028">
    <property type="protein sequence ID" value="PRX53307.1"/>
    <property type="molecule type" value="Genomic_DNA"/>
</dbReference>
<dbReference type="InterPro" id="IPR013494">
    <property type="entry name" value="CHP02678"/>
</dbReference>
<dbReference type="Proteomes" id="UP000238312">
    <property type="component" value="Unassembled WGS sequence"/>
</dbReference>
<evidence type="ECO:0000313" key="3">
    <source>
        <dbReference type="Proteomes" id="UP000238312"/>
    </source>
</evidence>
<accession>A0A2T0M739</accession>
<feature type="compositionally biased region" description="Basic and acidic residues" evidence="1">
    <location>
        <begin position="221"/>
        <end position="237"/>
    </location>
</feature>
<dbReference type="Pfam" id="PF09661">
    <property type="entry name" value="DUF2398"/>
    <property type="match status" value="1"/>
</dbReference>
<evidence type="ECO:0000256" key="1">
    <source>
        <dbReference type="SAM" id="MobiDB-lite"/>
    </source>
</evidence>
<gene>
    <name evidence="2" type="ORF">B0I32_12863</name>
</gene>
<dbReference type="OrthoDB" id="188354at2"/>
<reference evidence="2 3" key="1">
    <citation type="submission" date="2018-03" db="EMBL/GenBank/DDBJ databases">
        <title>Genomic Encyclopedia of Type Strains, Phase III (KMG-III): the genomes of soil and plant-associated and newly described type strains.</title>
        <authorList>
            <person name="Whitman W."/>
        </authorList>
    </citation>
    <scope>NUCLEOTIDE SEQUENCE [LARGE SCALE GENOMIC DNA]</scope>
    <source>
        <strain evidence="2 3">CGMCC 4.7104</strain>
    </source>
</reference>
<feature type="compositionally biased region" description="Low complexity" evidence="1">
    <location>
        <begin position="206"/>
        <end position="220"/>
    </location>
</feature>
<protein>
    <submittedName>
        <fullName evidence="2">Uncharacterized protein (TIGR02678 family)</fullName>
    </submittedName>
</protein>
<evidence type="ECO:0000313" key="2">
    <source>
        <dbReference type="EMBL" id="PRX53307.1"/>
    </source>
</evidence>
<comment type="caution">
    <text evidence="2">The sequence shown here is derived from an EMBL/GenBank/DDBJ whole genome shotgun (WGS) entry which is preliminary data.</text>
</comment>
<dbReference type="NCBIfam" id="TIGR02678">
    <property type="entry name" value="TIGR02678 family protein"/>
    <property type="match status" value="1"/>
</dbReference>